<dbReference type="SUPFAM" id="SSF53850">
    <property type="entry name" value="Periplasmic binding protein-like II"/>
    <property type="match status" value="1"/>
</dbReference>
<keyword evidence="2" id="KW-0479">Metal-binding</keyword>
<dbReference type="Gene3D" id="3.40.190.10">
    <property type="entry name" value="Periplasmic binding protein-like II"/>
    <property type="match status" value="2"/>
</dbReference>
<evidence type="ECO:0000256" key="4">
    <source>
        <dbReference type="SAM" id="SignalP"/>
    </source>
</evidence>
<organism evidence="5 6">
    <name type="scientific">Mesorhizobium liriopis</name>
    <dbReference type="NCBI Taxonomy" id="2953882"/>
    <lineage>
        <taxon>Bacteria</taxon>
        <taxon>Pseudomonadati</taxon>
        <taxon>Pseudomonadota</taxon>
        <taxon>Alphaproteobacteria</taxon>
        <taxon>Hyphomicrobiales</taxon>
        <taxon>Phyllobacteriaceae</taxon>
        <taxon>Mesorhizobium</taxon>
    </lineage>
</organism>
<comment type="caution">
    <text evidence="5">The sequence shown here is derived from an EMBL/GenBank/DDBJ whole genome shotgun (WGS) entry which is preliminary data.</text>
</comment>
<accession>A0ABT1C4Q6</accession>
<dbReference type="PIRSF" id="PIRSF004846">
    <property type="entry name" value="ModA"/>
    <property type="match status" value="1"/>
</dbReference>
<evidence type="ECO:0000313" key="6">
    <source>
        <dbReference type="Proteomes" id="UP001205906"/>
    </source>
</evidence>
<dbReference type="Proteomes" id="UP001205906">
    <property type="component" value="Unassembled WGS sequence"/>
</dbReference>
<dbReference type="InterPro" id="IPR050682">
    <property type="entry name" value="ModA/WtpA"/>
</dbReference>
<evidence type="ECO:0000256" key="1">
    <source>
        <dbReference type="ARBA" id="ARBA00009175"/>
    </source>
</evidence>
<dbReference type="NCBIfam" id="NF007958">
    <property type="entry name" value="PRK10677.1"/>
    <property type="match status" value="1"/>
</dbReference>
<evidence type="ECO:0000313" key="5">
    <source>
        <dbReference type="EMBL" id="MCO6049818.1"/>
    </source>
</evidence>
<dbReference type="PANTHER" id="PTHR30632">
    <property type="entry name" value="MOLYBDATE-BINDING PERIPLASMIC PROTEIN"/>
    <property type="match status" value="1"/>
</dbReference>
<dbReference type="InterPro" id="IPR005950">
    <property type="entry name" value="ModA"/>
</dbReference>
<dbReference type="CDD" id="cd13536">
    <property type="entry name" value="PBP2_EcModA"/>
    <property type="match status" value="1"/>
</dbReference>
<name>A0ABT1C4Q6_9HYPH</name>
<evidence type="ECO:0000256" key="2">
    <source>
        <dbReference type="ARBA" id="ARBA00022723"/>
    </source>
</evidence>
<gene>
    <name evidence="5" type="primary">modA</name>
    <name evidence="5" type="ORF">NGM99_08425</name>
</gene>
<keyword evidence="6" id="KW-1185">Reference proteome</keyword>
<dbReference type="Pfam" id="PF13531">
    <property type="entry name" value="SBP_bac_11"/>
    <property type="match status" value="1"/>
</dbReference>
<protein>
    <submittedName>
        <fullName evidence="5">Molybdate ABC transporter substrate-binding protein</fullName>
    </submittedName>
</protein>
<comment type="similarity">
    <text evidence="1">Belongs to the bacterial solute-binding protein ModA family.</text>
</comment>
<proteinExistence type="inferred from homology"/>
<dbReference type="RefSeq" id="WP_252817968.1">
    <property type="nucleotide sequence ID" value="NZ_JAMXQS010000004.1"/>
</dbReference>
<keyword evidence="3 4" id="KW-0732">Signal</keyword>
<feature type="chain" id="PRO_5045169870" evidence="4">
    <location>
        <begin position="27"/>
        <end position="259"/>
    </location>
</feature>
<feature type="signal peptide" evidence="4">
    <location>
        <begin position="1"/>
        <end position="26"/>
    </location>
</feature>
<sequence length="259" mass="27014">MTKTWARMQVLAVGTAILLGAGAASAQESLTVFAAASLKNALDEINTACEASVGKKATISYAASSALAKQIEQGAPADIFFSADRDWMKYLSDKNLTRKDTENELLGNSIVLVAPADSATSIDIKQGFDLSAAVGDGKLAMANVESVPAGKYGKASLEKLGAWEGVSKKVAQAENVRAALALVSTGEAPLGIVYKTDAAADPKVKIVGTFPEDSHAPIVYPVALTAESKNADAPKLLECLKTPQARAAFEKQGFNILLK</sequence>
<dbReference type="EMBL" id="JAMXQS010000004">
    <property type="protein sequence ID" value="MCO6049818.1"/>
    <property type="molecule type" value="Genomic_DNA"/>
</dbReference>
<dbReference type="PANTHER" id="PTHR30632:SF17">
    <property type="entry name" value="MOLYBDATE-BINDING PROTEIN MODA"/>
    <property type="match status" value="1"/>
</dbReference>
<dbReference type="NCBIfam" id="TIGR01256">
    <property type="entry name" value="modA"/>
    <property type="match status" value="1"/>
</dbReference>
<evidence type="ECO:0000256" key="3">
    <source>
        <dbReference type="ARBA" id="ARBA00022729"/>
    </source>
</evidence>
<reference evidence="5 6" key="1">
    <citation type="submission" date="2022-06" db="EMBL/GenBank/DDBJ databases">
        <title>Mesorhizobium sp. strain RP14 Genome sequencing and assembly.</title>
        <authorList>
            <person name="Kim I."/>
        </authorList>
    </citation>
    <scope>NUCLEOTIDE SEQUENCE [LARGE SCALE GENOMIC DNA]</scope>
    <source>
        <strain evidence="6">RP14(2022)</strain>
    </source>
</reference>